<sequence>MSVVVYKRQSNIDIIPEDDYYTEVAARKERPYTFTFFDLPDPICVEIISRLSLRDTRSMALTCRAGWQITRVQLMWRKKLWLRAGVINLGLFGPTFEPNAQAGMLVRDPLLVNNKMLYEMLDPDSCIDESEEDLDMGHLLSKMATPNTSIGFSDVIDHILSIFNGGNQQTSYSDPFTRGEGAPTFLLFGMPETKVSKKLVLSFIASKGSTFDTVGFVKGKPGGLGGGVTVRYGHYLLNLLTVRRARPRLLVQDPQGTTFHPDVAMVIPQVDGLICYMDATCHCETRREGSSGGSHTLDMLELEAMMRTIPTKLCPPVLVLLARMDDPQVPITDSDHDADGLVDHNMLRRSPHADLPTGSPPPRHRPAMLYDVLSKLDLPWAVCEVEVKTLSGVHRGLNWLLHRTLKLKNG</sequence>
<protein>
    <recommendedName>
        <fullName evidence="1">F-box domain-containing protein</fullName>
    </recommendedName>
</protein>
<dbReference type="InterPro" id="IPR036047">
    <property type="entry name" value="F-box-like_dom_sf"/>
</dbReference>
<dbReference type="EMBL" id="JARAKH010000002">
    <property type="protein sequence ID" value="KAK8405901.1"/>
    <property type="molecule type" value="Genomic_DNA"/>
</dbReference>
<dbReference type="InterPro" id="IPR027417">
    <property type="entry name" value="P-loop_NTPase"/>
</dbReference>
<organism evidence="2 3">
    <name type="scientific">Scylla paramamosain</name>
    <name type="common">Mud crab</name>
    <dbReference type="NCBI Taxonomy" id="85552"/>
    <lineage>
        <taxon>Eukaryota</taxon>
        <taxon>Metazoa</taxon>
        <taxon>Ecdysozoa</taxon>
        <taxon>Arthropoda</taxon>
        <taxon>Crustacea</taxon>
        <taxon>Multicrustacea</taxon>
        <taxon>Malacostraca</taxon>
        <taxon>Eumalacostraca</taxon>
        <taxon>Eucarida</taxon>
        <taxon>Decapoda</taxon>
        <taxon>Pleocyemata</taxon>
        <taxon>Brachyura</taxon>
        <taxon>Eubrachyura</taxon>
        <taxon>Portunoidea</taxon>
        <taxon>Portunidae</taxon>
        <taxon>Portuninae</taxon>
        <taxon>Scylla</taxon>
    </lineage>
</organism>
<comment type="caution">
    <text evidence="2">The sequence shown here is derived from an EMBL/GenBank/DDBJ whole genome shotgun (WGS) entry which is preliminary data.</text>
</comment>
<name>A0AAW0V146_SCYPA</name>
<dbReference type="PROSITE" id="PS50181">
    <property type="entry name" value="FBOX"/>
    <property type="match status" value="1"/>
</dbReference>
<feature type="domain" description="F-box" evidence="1">
    <location>
        <begin position="33"/>
        <end position="79"/>
    </location>
</feature>
<dbReference type="Gene3D" id="3.40.50.300">
    <property type="entry name" value="P-loop containing nucleotide triphosphate hydrolases"/>
    <property type="match status" value="1"/>
</dbReference>
<evidence type="ECO:0000259" key="1">
    <source>
        <dbReference type="PROSITE" id="PS50181"/>
    </source>
</evidence>
<gene>
    <name evidence="2" type="ORF">O3P69_006960</name>
</gene>
<dbReference type="AlphaFoldDB" id="A0AAW0V146"/>
<reference evidence="2 3" key="1">
    <citation type="submission" date="2023-03" db="EMBL/GenBank/DDBJ databases">
        <title>High-quality genome of Scylla paramamosain provides insights in environmental adaptation.</title>
        <authorList>
            <person name="Zhang L."/>
        </authorList>
    </citation>
    <scope>NUCLEOTIDE SEQUENCE [LARGE SCALE GENOMIC DNA]</scope>
    <source>
        <strain evidence="2">LZ_2023a</strain>
        <tissue evidence="2">Muscle</tissue>
    </source>
</reference>
<evidence type="ECO:0000313" key="2">
    <source>
        <dbReference type="EMBL" id="KAK8405901.1"/>
    </source>
</evidence>
<evidence type="ECO:0000313" key="3">
    <source>
        <dbReference type="Proteomes" id="UP001487740"/>
    </source>
</evidence>
<dbReference type="Proteomes" id="UP001487740">
    <property type="component" value="Unassembled WGS sequence"/>
</dbReference>
<dbReference type="SUPFAM" id="SSF81383">
    <property type="entry name" value="F-box domain"/>
    <property type="match status" value="1"/>
</dbReference>
<proteinExistence type="predicted"/>
<accession>A0AAW0V146</accession>
<keyword evidence="3" id="KW-1185">Reference proteome</keyword>
<dbReference type="InterPro" id="IPR001810">
    <property type="entry name" value="F-box_dom"/>
</dbReference>